<sequence length="570" mass="65408">MDAKDREKFIIDDPNYGRELLRNLNSLRHSNMFTDATLYIQHEELYCHRNILAASSPYFRAMFTHNLREGTKSEVQFEDVSPWTLKRIIDYVYTGKLEITIDNAQELLAAGSRFEYPAIVNSCCDFLEKHLHPSNCLGIEYFTQMYACDKLMEKAHKYALENFSGVVECEEFLEMSIDRLLQYLASDWIDVRTEETVYDAVMQWIDYDMDKRKDNLFDLLSQVRLPIIQMNNLKVMAKHPLIRNYEDCLQLVMEAQEQHESIHDQYGRRRRSMQNSQVHPRPSTVAKEKLVVVGGYHCKNVEMYDPVKEKWFDLPEFPKIIIHNSVSVVANSIIVTGGILENSIIPDVWKFDSVKRTWQSICSMLKPRARHASGILNDRLFVIGGITYDSHNSVVDIEAIESYDFVTNTWSVVGHSPFPRQSSRVFSHGDALVEVGGMQGGAVVNTIDSYLLSDNGHMKSTGEQFILPEPIQNAQIIVINGIFYIIWEDTKKMIALNPQKRTFQQLSDMHFVHKQSGATVLGEKLYITGGLVDSRASSTVECYDPVTDTWTVEPMMSEPHAFHGCVTLLL</sequence>
<dbReference type="InterPro" id="IPR011333">
    <property type="entry name" value="SKP1/BTB/POZ_sf"/>
</dbReference>
<evidence type="ECO:0000313" key="4">
    <source>
        <dbReference type="EMBL" id="KAK3089663.1"/>
    </source>
</evidence>
<gene>
    <name evidence="4" type="ORF">FSP39_005461</name>
</gene>
<dbReference type="SUPFAM" id="SSF117281">
    <property type="entry name" value="Kelch motif"/>
    <property type="match status" value="1"/>
</dbReference>
<dbReference type="PANTHER" id="PTHR45632:SF3">
    <property type="entry name" value="KELCH-LIKE PROTEIN 32"/>
    <property type="match status" value="1"/>
</dbReference>
<dbReference type="PANTHER" id="PTHR45632">
    <property type="entry name" value="LD33804P"/>
    <property type="match status" value="1"/>
</dbReference>
<dbReference type="SUPFAM" id="SSF54695">
    <property type="entry name" value="POZ domain"/>
    <property type="match status" value="1"/>
</dbReference>
<proteinExistence type="predicted"/>
<evidence type="ECO:0000256" key="2">
    <source>
        <dbReference type="ARBA" id="ARBA00022737"/>
    </source>
</evidence>
<organism evidence="4 5">
    <name type="scientific">Pinctada imbricata</name>
    <name type="common">Atlantic pearl-oyster</name>
    <name type="synonym">Pinctada martensii</name>
    <dbReference type="NCBI Taxonomy" id="66713"/>
    <lineage>
        <taxon>Eukaryota</taxon>
        <taxon>Metazoa</taxon>
        <taxon>Spiralia</taxon>
        <taxon>Lophotrochozoa</taxon>
        <taxon>Mollusca</taxon>
        <taxon>Bivalvia</taxon>
        <taxon>Autobranchia</taxon>
        <taxon>Pteriomorphia</taxon>
        <taxon>Pterioida</taxon>
        <taxon>Pterioidea</taxon>
        <taxon>Pteriidae</taxon>
        <taxon>Pinctada</taxon>
    </lineage>
</organism>
<dbReference type="PIRSF" id="PIRSF037037">
    <property type="entry name" value="Kelch-like_protein_gigaxonin"/>
    <property type="match status" value="1"/>
</dbReference>
<dbReference type="InterPro" id="IPR017096">
    <property type="entry name" value="BTB-kelch_protein"/>
</dbReference>
<dbReference type="InterPro" id="IPR000210">
    <property type="entry name" value="BTB/POZ_dom"/>
</dbReference>
<name>A0AA88XQ91_PINIB</name>
<comment type="caution">
    <text evidence="4">The sequence shown here is derived from an EMBL/GenBank/DDBJ whole genome shotgun (WGS) entry which is preliminary data.</text>
</comment>
<dbReference type="SMART" id="SM00612">
    <property type="entry name" value="Kelch"/>
    <property type="match status" value="5"/>
</dbReference>
<dbReference type="InterPro" id="IPR015915">
    <property type="entry name" value="Kelch-typ_b-propeller"/>
</dbReference>
<dbReference type="Pfam" id="PF00651">
    <property type="entry name" value="BTB"/>
    <property type="match status" value="1"/>
</dbReference>
<dbReference type="Proteomes" id="UP001186944">
    <property type="component" value="Unassembled WGS sequence"/>
</dbReference>
<evidence type="ECO:0000259" key="3">
    <source>
        <dbReference type="PROSITE" id="PS50097"/>
    </source>
</evidence>
<dbReference type="EMBL" id="VSWD01000010">
    <property type="protein sequence ID" value="KAK3089663.1"/>
    <property type="molecule type" value="Genomic_DNA"/>
</dbReference>
<dbReference type="AlphaFoldDB" id="A0AA88XQ91"/>
<keyword evidence="5" id="KW-1185">Reference proteome</keyword>
<dbReference type="Pfam" id="PF01344">
    <property type="entry name" value="Kelch_1"/>
    <property type="match status" value="4"/>
</dbReference>
<dbReference type="Pfam" id="PF07707">
    <property type="entry name" value="BACK"/>
    <property type="match status" value="1"/>
</dbReference>
<dbReference type="InterPro" id="IPR006652">
    <property type="entry name" value="Kelch_1"/>
</dbReference>
<dbReference type="SMART" id="SM00875">
    <property type="entry name" value="BACK"/>
    <property type="match status" value="1"/>
</dbReference>
<keyword evidence="2" id="KW-0677">Repeat</keyword>
<dbReference type="Gene3D" id="3.30.710.10">
    <property type="entry name" value="Potassium Channel Kv1.1, Chain A"/>
    <property type="match status" value="1"/>
</dbReference>
<evidence type="ECO:0000256" key="1">
    <source>
        <dbReference type="ARBA" id="ARBA00022441"/>
    </source>
</evidence>
<evidence type="ECO:0000313" key="5">
    <source>
        <dbReference type="Proteomes" id="UP001186944"/>
    </source>
</evidence>
<keyword evidence="1" id="KW-0880">Kelch repeat</keyword>
<dbReference type="InterPro" id="IPR011705">
    <property type="entry name" value="BACK"/>
</dbReference>
<reference evidence="4" key="1">
    <citation type="submission" date="2019-08" db="EMBL/GenBank/DDBJ databases">
        <title>The improved chromosome-level genome for the pearl oyster Pinctada fucata martensii using PacBio sequencing and Hi-C.</title>
        <authorList>
            <person name="Zheng Z."/>
        </authorList>
    </citation>
    <scope>NUCLEOTIDE SEQUENCE</scope>
    <source>
        <strain evidence="4">ZZ-2019</strain>
        <tissue evidence="4">Adductor muscle</tissue>
    </source>
</reference>
<accession>A0AA88XQ91</accession>
<dbReference type="Gene3D" id="2.120.10.80">
    <property type="entry name" value="Kelch-type beta propeller"/>
    <property type="match status" value="2"/>
</dbReference>
<dbReference type="SMART" id="SM00225">
    <property type="entry name" value="BTB"/>
    <property type="match status" value="1"/>
</dbReference>
<dbReference type="Gene3D" id="1.25.40.420">
    <property type="match status" value="1"/>
</dbReference>
<feature type="domain" description="BTB" evidence="3">
    <location>
        <begin position="34"/>
        <end position="101"/>
    </location>
</feature>
<protein>
    <recommendedName>
        <fullName evidence="3">BTB domain-containing protein</fullName>
    </recommendedName>
</protein>
<dbReference type="FunFam" id="1.25.40.420:FF:000001">
    <property type="entry name" value="Kelch-like family member 12"/>
    <property type="match status" value="1"/>
</dbReference>
<dbReference type="PROSITE" id="PS50097">
    <property type="entry name" value="BTB"/>
    <property type="match status" value="1"/>
</dbReference>